<dbReference type="Gene3D" id="1.10.10.10">
    <property type="entry name" value="Winged helix-like DNA-binding domain superfamily/Winged helix DNA-binding domain"/>
    <property type="match status" value="1"/>
</dbReference>
<dbReference type="GO" id="GO:0016301">
    <property type="term" value="F:kinase activity"/>
    <property type="evidence" value="ECO:0007669"/>
    <property type="project" value="UniProtKB-KW"/>
</dbReference>
<keyword evidence="3" id="KW-1185">Reference proteome</keyword>
<dbReference type="SUPFAM" id="SSF46785">
    <property type="entry name" value="Winged helix' DNA-binding domain"/>
    <property type="match status" value="1"/>
</dbReference>
<comment type="caution">
    <text evidence="2">The sequence shown here is derived from an EMBL/GenBank/DDBJ whole genome shotgun (WGS) entry which is preliminary data.</text>
</comment>
<evidence type="ECO:0000313" key="3">
    <source>
        <dbReference type="Proteomes" id="UP001239083"/>
    </source>
</evidence>
<dbReference type="RefSeq" id="WP_307041103.1">
    <property type="nucleotide sequence ID" value="NZ_JAUSYY010000001.1"/>
</dbReference>
<comment type="similarity">
    <text evidence="1">Belongs to the ROK (NagC/XylR) family.</text>
</comment>
<keyword evidence="2" id="KW-0418">Kinase</keyword>
<dbReference type="InterPro" id="IPR036388">
    <property type="entry name" value="WH-like_DNA-bd_sf"/>
</dbReference>
<accession>A0ABU0R7R0</accession>
<proteinExistence type="inferred from homology"/>
<dbReference type="InterPro" id="IPR043129">
    <property type="entry name" value="ATPase_NBD"/>
</dbReference>
<gene>
    <name evidence="2" type="ORF">QFZ26_001664</name>
</gene>
<name>A0ABU0R7R0_9MICO</name>
<evidence type="ECO:0000313" key="2">
    <source>
        <dbReference type="EMBL" id="MDQ0894109.1"/>
    </source>
</evidence>
<dbReference type="SUPFAM" id="SSF53067">
    <property type="entry name" value="Actin-like ATPase domain"/>
    <property type="match status" value="1"/>
</dbReference>
<dbReference type="EMBL" id="JAUSYY010000001">
    <property type="protein sequence ID" value="MDQ0894109.1"/>
    <property type="molecule type" value="Genomic_DNA"/>
</dbReference>
<organism evidence="2 3">
    <name type="scientific">Agromyces ramosus</name>
    <dbReference type="NCBI Taxonomy" id="33879"/>
    <lineage>
        <taxon>Bacteria</taxon>
        <taxon>Bacillati</taxon>
        <taxon>Actinomycetota</taxon>
        <taxon>Actinomycetes</taxon>
        <taxon>Micrococcales</taxon>
        <taxon>Microbacteriaceae</taxon>
        <taxon>Agromyces</taxon>
    </lineage>
</organism>
<dbReference type="InterPro" id="IPR036390">
    <property type="entry name" value="WH_DNA-bd_sf"/>
</dbReference>
<reference evidence="2 3" key="1">
    <citation type="submission" date="2023-07" db="EMBL/GenBank/DDBJ databases">
        <title>Comparative genomics of wheat-associated soil bacteria to identify genetic determinants of phenazine resistance.</title>
        <authorList>
            <person name="Mouncey N."/>
        </authorList>
    </citation>
    <scope>NUCLEOTIDE SEQUENCE [LARGE SCALE GENOMIC DNA]</scope>
    <source>
        <strain evidence="2 3">V3I3</strain>
    </source>
</reference>
<dbReference type="Gene3D" id="3.30.420.40">
    <property type="match status" value="2"/>
</dbReference>
<evidence type="ECO:0000256" key="1">
    <source>
        <dbReference type="ARBA" id="ARBA00006479"/>
    </source>
</evidence>
<dbReference type="PANTHER" id="PTHR18964:SF149">
    <property type="entry name" value="BIFUNCTIONAL UDP-N-ACETYLGLUCOSAMINE 2-EPIMERASE_N-ACETYLMANNOSAMINE KINASE"/>
    <property type="match status" value="1"/>
</dbReference>
<dbReference type="Pfam" id="PF00480">
    <property type="entry name" value="ROK"/>
    <property type="match status" value="1"/>
</dbReference>
<dbReference type="InterPro" id="IPR000600">
    <property type="entry name" value="ROK"/>
</dbReference>
<dbReference type="PANTHER" id="PTHR18964">
    <property type="entry name" value="ROK (REPRESSOR, ORF, KINASE) FAMILY"/>
    <property type="match status" value="1"/>
</dbReference>
<sequence length="389" mass="39903">MTDRAGTFDGVHRRNLSKVLGLVHLEGPLSRARLTVSTGLNRSTVASLVAELVSLGLAVEQAPDPTNRVGRPSPVVAADSNVLAIAVNPEVDAITIAAVGIDGRIPVRERIEVERLPTPEETAALVASVRDRWSAGPLREGRFVGVGLAVPGLVRATDGLVRWAPHLQWTDVPLRTLVEDATGLPAAVANDASLGAIAEHLFGAGRGIDDLVYLNGGASGIGGGLIVHGMPVGGAGGYAGEFGQNRPGIAADGDRRAADGVLEDEVSRSRLLAVAGLEHADEPTLAAALSSAGTRPVDDELARQRRILATALSNAVNVLNPSLVVLGGFLATIAERDLGALERAVAAQALPAAAEDLAIRVAELGEDRLMIGAAEIAFAALLADPLAAA</sequence>
<protein>
    <submittedName>
        <fullName evidence="2">NBD/HSP70 family sugar kinase</fullName>
    </submittedName>
</protein>
<keyword evidence="2" id="KW-0808">Transferase</keyword>
<dbReference type="Proteomes" id="UP001239083">
    <property type="component" value="Unassembled WGS sequence"/>
</dbReference>